<feature type="region of interest" description="Disordered" evidence="1">
    <location>
        <begin position="86"/>
        <end position="105"/>
    </location>
</feature>
<reference evidence="2" key="2">
    <citation type="submission" date="2025-08" db="UniProtKB">
        <authorList>
            <consortium name="Ensembl"/>
        </authorList>
    </citation>
    <scope>IDENTIFICATION</scope>
</reference>
<feature type="region of interest" description="Disordered" evidence="1">
    <location>
        <begin position="42"/>
        <end position="62"/>
    </location>
</feature>
<dbReference type="AlphaFoldDB" id="A0A2K5VU81"/>
<name>A0A2K5VU81_MACFA</name>
<accession>A0A2K5VU81</accession>
<reference evidence="2" key="3">
    <citation type="submission" date="2025-09" db="UniProtKB">
        <authorList>
            <consortium name="Ensembl"/>
        </authorList>
    </citation>
    <scope>IDENTIFICATION</scope>
</reference>
<sequence length="200" mass="21121">MFFSLTASGPASLRPFLRLRAAGPVATARLGICRSCLAPAHASSARSPGQPQPAGEAGWGRQAAMPASAAAAWHCPPLCLPPLSASAPTPHPTRPAPGPGRRACCPQSSHPAPTWCALTFWAPGSWPQVLLVPRSPGPVLRALRSPHPAARARRRAWHRARLPGSPARAGRTFQRGLVSNSWAHVFLPRPPSVLELQRGS</sequence>
<dbReference type="Ensembl" id="ENSMFAT00000002598.2">
    <property type="protein sequence ID" value="ENSMFAP00000028408.2"/>
    <property type="gene ID" value="ENSMFAG00000045571.2"/>
</dbReference>
<reference evidence="2 3" key="1">
    <citation type="submission" date="2013-03" db="EMBL/GenBank/DDBJ databases">
        <authorList>
            <person name="Warren W."/>
            <person name="Wilson R.K."/>
        </authorList>
    </citation>
    <scope>NUCLEOTIDE SEQUENCE</scope>
</reference>
<dbReference type="Bgee" id="ENSMFAG00000045571">
    <property type="expression patterns" value="Expressed in skeletal muscle tissue and 9 other cell types or tissues"/>
</dbReference>
<keyword evidence="3" id="KW-1185">Reference proteome</keyword>
<dbReference type="VEuPathDB" id="HostDB:ENSMFAG00000045571"/>
<protein>
    <submittedName>
        <fullName evidence="2">Uncharacterized protein</fullName>
    </submittedName>
</protein>
<dbReference type="GeneTree" id="ENSGT00390000007658"/>
<proteinExistence type="predicted"/>
<feature type="compositionally biased region" description="Pro residues" evidence="1">
    <location>
        <begin position="89"/>
        <end position="98"/>
    </location>
</feature>
<organism evidence="2 3">
    <name type="scientific">Macaca fascicularis</name>
    <name type="common">Crab-eating macaque</name>
    <name type="synonym">Cynomolgus monkey</name>
    <dbReference type="NCBI Taxonomy" id="9541"/>
    <lineage>
        <taxon>Eukaryota</taxon>
        <taxon>Metazoa</taxon>
        <taxon>Chordata</taxon>
        <taxon>Craniata</taxon>
        <taxon>Vertebrata</taxon>
        <taxon>Euteleostomi</taxon>
        <taxon>Mammalia</taxon>
        <taxon>Eutheria</taxon>
        <taxon>Euarchontoglires</taxon>
        <taxon>Primates</taxon>
        <taxon>Haplorrhini</taxon>
        <taxon>Catarrhini</taxon>
        <taxon>Cercopithecidae</taxon>
        <taxon>Cercopithecinae</taxon>
        <taxon>Macaca</taxon>
    </lineage>
</organism>
<evidence type="ECO:0000313" key="2">
    <source>
        <dbReference type="Ensembl" id="ENSMFAP00000028408.2"/>
    </source>
</evidence>
<evidence type="ECO:0000256" key="1">
    <source>
        <dbReference type="SAM" id="MobiDB-lite"/>
    </source>
</evidence>
<evidence type="ECO:0000313" key="3">
    <source>
        <dbReference type="Proteomes" id="UP000233100"/>
    </source>
</evidence>
<dbReference type="Proteomes" id="UP000233100">
    <property type="component" value="Chromosome 10"/>
</dbReference>